<evidence type="ECO:0000313" key="5">
    <source>
        <dbReference type="Proteomes" id="UP000281431"/>
    </source>
</evidence>
<name>A0A3N6M728_NATCH</name>
<organism evidence="4 5">
    <name type="scientific">Natrarchaeobius chitinivorans</name>
    <dbReference type="NCBI Taxonomy" id="1679083"/>
    <lineage>
        <taxon>Archaea</taxon>
        <taxon>Methanobacteriati</taxon>
        <taxon>Methanobacteriota</taxon>
        <taxon>Stenosarchaea group</taxon>
        <taxon>Halobacteria</taxon>
        <taxon>Halobacteriales</taxon>
        <taxon>Natrialbaceae</taxon>
        <taxon>Natrarchaeobius</taxon>
    </lineage>
</organism>
<sequence>MDTDVPDPWSTTTAELYRTLRARLDDDDPAALATIVDVEGSAYRRQGAKMIVVPGDDSYGSITAGCLEGPVVDLANAVLDEGRARVETFDLMDGDEWGLGLGCNGVIDILLEPLDDSFGVALEALANHEPATVLTAVESSDPDVAVGDRTVLGPDRSPLGDSDRNRLPTELLSNASDVTASLRESASAKTVRLETSAGSASVFVDHLEPVPELLLFGNQNDVHPVARLGRDVGFRVAVASSRGSRSDESDFPDAHRVVSTHPTEIDDAVRTPENTYAVLMSHNFLDDRLALETLLEETSVPYVGLMGPRKRFEEMRTEFEQEDVQFSNSQLERVSTPVGLDLGSDEPIQIALSIVSEALAVRNDRSGGRLKAREGPIHERVKTP</sequence>
<proteinExistence type="predicted"/>
<comment type="caution">
    <text evidence="4">The sequence shown here is derived from an EMBL/GenBank/DDBJ whole genome shotgun (WGS) entry which is preliminary data.</text>
</comment>
<dbReference type="InterPro" id="IPR003777">
    <property type="entry name" value="XdhC_CoxI"/>
</dbReference>
<dbReference type="Pfam" id="PF02625">
    <property type="entry name" value="XdhC_CoxI"/>
    <property type="match status" value="1"/>
</dbReference>
<dbReference type="Proteomes" id="UP000281431">
    <property type="component" value="Unassembled WGS sequence"/>
</dbReference>
<evidence type="ECO:0000256" key="1">
    <source>
        <dbReference type="SAM" id="MobiDB-lite"/>
    </source>
</evidence>
<dbReference type="Pfam" id="PF13478">
    <property type="entry name" value="XdhC_C"/>
    <property type="match status" value="1"/>
</dbReference>
<reference evidence="4 5" key="1">
    <citation type="submission" date="2018-10" db="EMBL/GenBank/DDBJ databases">
        <title>Natrarchaeobius chitinivorans gen. nov., sp. nov., and Natrarchaeobius haloalkaliphilus sp. nov., alkaliphilic, chitin-utilizing haloarchaea from hypersaline alkaline lakes.</title>
        <authorList>
            <person name="Sorokin D.Y."/>
            <person name="Elcheninov A.G."/>
            <person name="Kostrikina N.A."/>
            <person name="Bale N.J."/>
            <person name="Sinninghe Damste J.S."/>
            <person name="Khijniak T.V."/>
            <person name="Kublanov I.V."/>
            <person name="Toshchakov S.V."/>
        </authorList>
    </citation>
    <scope>NUCLEOTIDE SEQUENCE [LARGE SCALE GENOMIC DNA]</scope>
    <source>
        <strain evidence="4 5">AArcht7</strain>
    </source>
</reference>
<dbReference type="InterPro" id="IPR027051">
    <property type="entry name" value="XdhC_Rossmann_dom"/>
</dbReference>
<accession>A0A3N6M728</accession>
<feature type="region of interest" description="Disordered" evidence="1">
    <location>
        <begin position="148"/>
        <end position="167"/>
    </location>
</feature>
<gene>
    <name evidence="4" type="ORF">EA472_14455</name>
</gene>
<evidence type="ECO:0000313" key="4">
    <source>
        <dbReference type="EMBL" id="RQG99423.1"/>
    </source>
</evidence>
<dbReference type="EMBL" id="REFZ01000009">
    <property type="protein sequence ID" value="RQG99423.1"/>
    <property type="molecule type" value="Genomic_DNA"/>
</dbReference>
<evidence type="ECO:0000259" key="2">
    <source>
        <dbReference type="Pfam" id="PF02625"/>
    </source>
</evidence>
<dbReference type="PANTHER" id="PTHR30388:SF6">
    <property type="entry name" value="XANTHINE DEHYDROGENASE SUBUNIT A-RELATED"/>
    <property type="match status" value="1"/>
</dbReference>
<dbReference type="Gene3D" id="3.40.50.720">
    <property type="entry name" value="NAD(P)-binding Rossmann-like Domain"/>
    <property type="match status" value="1"/>
</dbReference>
<protein>
    <submittedName>
        <fullName evidence="4">XdhC/CoxI family protein</fullName>
    </submittedName>
</protein>
<dbReference type="InterPro" id="IPR052698">
    <property type="entry name" value="MoCofactor_Util/Proc"/>
</dbReference>
<evidence type="ECO:0000259" key="3">
    <source>
        <dbReference type="Pfam" id="PF13478"/>
    </source>
</evidence>
<dbReference type="PANTHER" id="PTHR30388">
    <property type="entry name" value="ALDEHYDE OXIDOREDUCTASE MOLYBDENUM COFACTOR ASSEMBLY PROTEIN"/>
    <property type="match status" value="1"/>
</dbReference>
<dbReference type="AlphaFoldDB" id="A0A3N6M728"/>
<feature type="domain" description="XdhC- CoxI" evidence="2">
    <location>
        <begin position="25"/>
        <end position="90"/>
    </location>
</feature>
<keyword evidence="5" id="KW-1185">Reference proteome</keyword>
<dbReference type="OrthoDB" id="33067at2157"/>
<feature type="domain" description="XdhC Rossmann" evidence="3">
    <location>
        <begin position="213"/>
        <end position="357"/>
    </location>
</feature>